<dbReference type="GeneID" id="83680970"/>
<reference evidence="2" key="1">
    <citation type="submission" date="2023-06" db="EMBL/GenBank/DDBJ databases">
        <title>MBL-encoding genomic islands in Pseudomonas spp. in Poland.</title>
        <authorList>
            <person name="Urbanowicz P."/>
            <person name="Izdebski R."/>
            <person name="Biedrzycka M."/>
            <person name="Gniadkowski M."/>
        </authorList>
    </citation>
    <scope>NUCLEOTIDE SEQUENCE</scope>
    <source>
        <strain evidence="2">NMI5768_13</strain>
    </source>
</reference>
<dbReference type="Gene3D" id="3.40.50.1010">
    <property type="entry name" value="5'-nuclease"/>
    <property type="match status" value="1"/>
</dbReference>
<evidence type="ECO:0000313" key="2">
    <source>
        <dbReference type="EMBL" id="MDM3953232.1"/>
    </source>
</evidence>
<dbReference type="Pfam" id="PF01850">
    <property type="entry name" value="PIN"/>
    <property type="match status" value="1"/>
</dbReference>
<name>A0AAW7HI38_9PSED</name>
<gene>
    <name evidence="2" type="ORF">LU674_013000</name>
</gene>
<comment type="caution">
    <text evidence="2">The sequence shown here is derived from an EMBL/GenBank/DDBJ whole genome shotgun (WGS) entry which is preliminary data.</text>
</comment>
<accession>A0AAW7HI38</accession>
<dbReference type="AlphaFoldDB" id="A0AAW7HI38"/>
<feature type="domain" description="PIN" evidence="1">
    <location>
        <begin position="4"/>
        <end position="147"/>
    </location>
</feature>
<organism evidence="2 3">
    <name type="scientific">Pseudomonas alloputida</name>
    <dbReference type="NCBI Taxonomy" id="1940621"/>
    <lineage>
        <taxon>Bacteria</taxon>
        <taxon>Pseudomonadati</taxon>
        <taxon>Pseudomonadota</taxon>
        <taxon>Gammaproteobacteria</taxon>
        <taxon>Pseudomonadales</taxon>
        <taxon>Pseudomonadaceae</taxon>
        <taxon>Pseudomonas</taxon>
    </lineage>
</organism>
<dbReference type="RefSeq" id="WP_049696245.1">
    <property type="nucleotide sequence ID" value="NZ_CP128540.1"/>
</dbReference>
<dbReference type="SUPFAM" id="SSF88723">
    <property type="entry name" value="PIN domain-like"/>
    <property type="match status" value="1"/>
</dbReference>
<dbReference type="InterPro" id="IPR002716">
    <property type="entry name" value="PIN_dom"/>
</dbReference>
<proteinExistence type="predicted"/>
<dbReference type="Proteomes" id="UP001165439">
    <property type="component" value="Unassembled WGS sequence"/>
</dbReference>
<dbReference type="InterPro" id="IPR029060">
    <property type="entry name" value="PIN-like_dom_sf"/>
</dbReference>
<protein>
    <submittedName>
        <fullName evidence="2">PIN domain-containing protein</fullName>
    </submittedName>
</protein>
<evidence type="ECO:0000259" key="1">
    <source>
        <dbReference type="Pfam" id="PF01850"/>
    </source>
</evidence>
<sequence>MKIVIDTNVLVQIMQNEGAKELHDPETGRVVDNAFMRAQALVERIEAIKGVVVLPAPVLSEYLIGIRRDSYQQHLDIINSVKCIEVSPFDQLAAIECAMLVNNQEMKQLDPDSTMAKLKYDRQILAISVAAGAKEIWTHDKQIYKRAGTVGILARSLASIEANPEQLNFHSEIQSPIA</sequence>
<dbReference type="EMBL" id="JAJSRF020000001">
    <property type="protein sequence ID" value="MDM3953232.1"/>
    <property type="molecule type" value="Genomic_DNA"/>
</dbReference>
<evidence type="ECO:0000313" key="3">
    <source>
        <dbReference type="Proteomes" id="UP001165439"/>
    </source>
</evidence>